<protein>
    <submittedName>
        <fullName evidence="2">Uncharacterized protein</fullName>
    </submittedName>
</protein>
<organism evidence="2 3">
    <name type="scientific">Tahibacter harae</name>
    <dbReference type="NCBI Taxonomy" id="2963937"/>
    <lineage>
        <taxon>Bacteria</taxon>
        <taxon>Pseudomonadati</taxon>
        <taxon>Pseudomonadota</taxon>
        <taxon>Gammaproteobacteria</taxon>
        <taxon>Lysobacterales</taxon>
        <taxon>Rhodanobacteraceae</taxon>
        <taxon>Tahibacter</taxon>
    </lineage>
</organism>
<name>A0ABT1QYW6_9GAMM</name>
<proteinExistence type="predicted"/>
<feature type="chain" id="PRO_5045800373" evidence="1">
    <location>
        <begin position="20"/>
        <end position="191"/>
    </location>
</feature>
<accession>A0ABT1QYW6</accession>
<dbReference type="RefSeq" id="WP_255916657.1">
    <property type="nucleotide sequence ID" value="NZ_JANFQO010000031.1"/>
</dbReference>
<comment type="caution">
    <text evidence="2">The sequence shown here is derived from an EMBL/GenBank/DDBJ whole genome shotgun (WGS) entry which is preliminary data.</text>
</comment>
<gene>
    <name evidence="2" type="ORF">NM961_22370</name>
</gene>
<dbReference type="EMBL" id="JANFQO010000031">
    <property type="protein sequence ID" value="MCQ4167471.1"/>
    <property type="molecule type" value="Genomic_DNA"/>
</dbReference>
<keyword evidence="1" id="KW-0732">Signal</keyword>
<feature type="signal peptide" evidence="1">
    <location>
        <begin position="1"/>
        <end position="19"/>
    </location>
</feature>
<sequence>MFLRCCLLAVLLAAVPAFSASSAGDGAIRDTHLLLRRVAGAAAEAIQDTHRGLRGAAKAIEDTHVTPRRTTSSAVEVIQDTHNALRPAVVAFRDRTFGDTHNDEGIGAESAATFPGEPRHAAQPAVSLPAAFVTGTRATSRFDTCRSDLPAGDGSARSPEVTQSVIRNAAAARPGFGMAAAGMNAEGTLAA</sequence>
<reference evidence="2" key="1">
    <citation type="submission" date="2022-07" db="EMBL/GenBank/DDBJ databases">
        <title>Tahibacter sp., a new gammaproteobacterium isolated from the silt sample collected at pig farm.</title>
        <authorList>
            <person name="Chen H."/>
        </authorList>
    </citation>
    <scope>NUCLEOTIDE SEQUENCE</scope>
    <source>
        <strain evidence="2">P2K</strain>
    </source>
</reference>
<evidence type="ECO:0000313" key="3">
    <source>
        <dbReference type="Proteomes" id="UP001165498"/>
    </source>
</evidence>
<dbReference type="Proteomes" id="UP001165498">
    <property type="component" value="Unassembled WGS sequence"/>
</dbReference>
<evidence type="ECO:0000256" key="1">
    <source>
        <dbReference type="SAM" id="SignalP"/>
    </source>
</evidence>
<keyword evidence="3" id="KW-1185">Reference proteome</keyword>
<evidence type="ECO:0000313" key="2">
    <source>
        <dbReference type="EMBL" id="MCQ4167471.1"/>
    </source>
</evidence>